<organism evidence="1 2">
    <name type="scientific">Tenacibaculum jejuense</name>
    <dbReference type="NCBI Taxonomy" id="584609"/>
    <lineage>
        <taxon>Bacteria</taxon>
        <taxon>Pseudomonadati</taxon>
        <taxon>Bacteroidota</taxon>
        <taxon>Flavobacteriia</taxon>
        <taxon>Flavobacteriales</taxon>
        <taxon>Flavobacteriaceae</taxon>
        <taxon>Tenacibaculum</taxon>
    </lineage>
</organism>
<dbReference type="RefSeq" id="WP_095072556.1">
    <property type="nucleotide sequence ID" value="NZ_LT899436.1"/>
</dbReference>
<evidence type="ECO:0000313" key="1">
    <source>
        <dbReference type="EMBL" id="SNR16192.1"/>
    </source>
</evidence>
<reference evidence="1 2" key="1">
    <citation type="submission" date="2017-07" db="EMBL/GenBank/DDBJ databases">
        <authorList>
            <person name="Sun Z.S."/>
            <person name="Albrecht U."/>
            <person name="Echele G."/>
            <person name="Lee C.C."/>
        </authorList>
    </citation>
    <scope>NUCLEOTIDE SEQUENCE [LARGE SCALE GENOMIC DNA]</scope>
    <source>
        <strain evidence="2">type strain: KCTC 22618</strain>
    </source>
</reference>
<keyword evidence="2" id="KW-1185">Reference proteome</keyword>
<accession>A0A238UAS4</accession>
<evidence type="ECO:0000313" key="2">
    <source>
        <dbReference type="Proteomes" id="UP000215214"/>
    </source>
</evidence>
<dbReference type="KEGG" id="tje:TJEJU_2508"/>
<proteinExistence type="predicted"/>
<protein>
    <submittedName>
        <fullName evidence="1">Uncharacterized protein</fullName>
    </submittedName>
</protein>
<dbReference type="AlphaFoldDB" id="A0A238UAS4"/>
<dbReference type="OrthoDB" id="1366592at2"/>
<dbReference type="Proteomes" id="UP000215214">
    <property type="component" value="Chromosome TJEJU"/>
</dbReference>
<gene>
    <name evidence="1" type="ORF">TJEJU_2508</name>
</gene>
<sequence>MKNLLNVNGVSVLTKKDQKTLNGGIVLINAKYCECDCSGKVSGPKYCEQIISCSQEYNCNQ</sequence>
<dbReference type="EMBL" id="LT899436">
    <property type="protein sequence ID" value="SNR16192.1"/>
    <property type="molecule type" value="Genomic_DNA"/>
</dbReference>
<name>A0A238UAS4_9FLAO</name>